<dbReference type="EMBL" id="CDMZ01000672">
    <property type="protein sequence ID" value="CEM19268.1"/>
    <property type="molecule type" value="Genomic_DNA"/>
</dbReference>
<dbReference type="VEuPathDB" id="CryptoDB:Cvel_19012"/>
<sequence>MAFPGIRSFLLRRYGGQSRLMGGTMCVRLLEPSLRKNQCRLAVSFFSSWSHPEERANDGEEEGSEFRLASFTNPKYSIDIKEKFEEEKGLKDETVLKIVTSLLDNGVVQIDNAIRSEELEVLSAAAADNMERVRLALDRRKETETSEEGKRALEEGFREVKIGDGCRLESIHDMRRDPFLSLIQHDGWAPVVQNTLQSSVHVAFMGVTSVLPSAKTEPPEEWHSLVPHLFGDRGLHLPPHSLEVIVPLSPVDLFSGPWEFRLGSHVEKPRGRDGGEVKDVPFFPSRGSVLIADSRVQRRGIPNRGGRQRLEVFVSYGKRWFRDSSRNDQSKPALF</sequence>
<accession>A0A0G4FVM2</accession>
<reference evidence="1" key="1">
    <citation type="submission" date="2014-11" db="EMBL/GenBank/DDBJ databases">
        <authorList>
            <person name="Otto D Thomas"/>
            <person name="Naeem Raeece"/>
        </authorList>
    </citation>
    <scope>NUCLEOTIDE SEQUENCE</scope>
</reference>
<dbReference type="InterPro" id="IPR051961">
    <property type="entry name" value="Fungal_Metabolite_Diox"/>
</dbReference>
<name>A0A0G4FVM2_9ALVE</name>
<proteinExistence type="predicted"/>
<dbReference type="AlphaFoldDB" id="A0A0G4FVM2"/>
<evidence type="ECO:0000313" key="1">
    <source>
        <dbReference type="EMBL" id="CEM19268.1"/>
    </source>
</evidence>
<gene>
    <name evidence="1" type="ORF">Cvel_19012</name>
</gene>
<dbReference type="PANTHER" id="PTHR37563:SF2">
    <property type="entry name" value="PHYTANOYL-COA DIOXYGENASE FAMILY PROTEIN (AFU_ORTHOLOGUE AFUA_2G03330)"/>
    <property type="match status" value="1"/>
</dbReference>
<dbReference type="SUPFAM" id="SSF51197">
    <property type="entry name" value="Clavaminate synthase-like"/>
    <property type="match status" value="1"/>
</dbReference>
<dbReference type="Gene3D" id="2.60.120.620">
    <property type="entry name" value="q2cbj1_9rhob like domain"/>
    <property type="match status" value="1"/>
</dbReference>
<dbReference type="PANTHER" id="PTHR37563">
    <property type="entry name" value="PHYTANOYL-COA DIOXYGENASE FAMILY PROTEIN (AFU_ORTHOLOGUE AFUA_2G03330)"/>
    <property type="match status" value="1"/>
</dbReference>
<protein>
    <submittedName>
        <fullName evidence="1">Uncharacterized protein</fullName>
    </submittedName>
</protein>
<organism evidence="1">
    <name type="scientific">Chromera velia CCMP2878</name>
    <dbReference type="NCBI Taxonomy" id="1169474"/>
    <lineage>
        <taxon>Eukaryota</taxon>
        <taxon>Sar</taxon>
        <taxon>Alveolata</taxon>
        <taxon>Colpodellida</taxon>
        <taxon>Chromeraceae</taxon>
        <taxon>Chromera</taxon>
    </lineage>
</organism>